<organism evidence="2 3">
    <name type="scientific">Candidatus Methylocalor cossyra</name>
    <dbReference type="NCBI Taxonomy" id="3108543"/>
    <lineage>
        <taxon>Bacteria</taxon>
        <taxon>Pseudomonadati</taxon>
        <taxon>Pseudomonadota</taxon>
        <taxon>Gammaproteobacteria</taxon>
        <taxon>Methylococcales</taxon>
        <taxon>Methylococcaceae</taxon>
        <taxon>Candidatus Methylocalor</taxon>
    </lineage>
</organism>
<proteinExistence type="predicted"/>
<gene>
    <name evidence="2" type="ORF">MECH1_V1_2479</name>
</gene>
<evidence type="ECO:0000313" key="3">
    <source>
        <dbReference type="Proteomes" id="UP001497493"/>
    </source>
</evidence>
<dbReference type="EMBL" id="OZ026884">
    <property type="protein sequence ID" value="CAL1241255.1"/>
    <property type="molecule type" value="Genomic_DNA"/>
</dbReference>
<keyword evidence="3" id="KW-1185">Reference proteome</keyword>
<reference evidence="2 3" key="1">
    <citation type="submission" date="2024-04" db="EMBL/GenBank/DDBJ databases">
        <authorList>
            <person name="Cremers G."/>
        </authorList>
    </citation>
    <scope>NUCLEOTIDE SEQUENCE [LARGE SCALE GENOMIC DNA]</scope>
    <source>
        <strain evidence="2">MeCH1-AG</strain>
    </source>
</reference>
<evidence type="ECO:0000256" key="1">
    <source>
        <dbReference type="SAM" id="MobiDB-lite"/>
    </source>
</evidence>
<dbReference type="RefSeq" id="WP_348757785.1">
    <property type="nucleotide sequence ID" value="NZ_OZ026884.1"/>
</dbReference>
<evidence type="ECO:0000313" key="2">
    <source>
        <dbReference type="EMBL" id="CAL1241255.1"/>
    </source>
</evidence>
<name>A0ABM9NKU7_9GAMM</name>
<feature type="region of interest" description="Disordered" evidence="1">
    <location>
        <begin position="51"/>
        <end position="96"/>
    </location>
</feature>
<accession>A0ABM9NKU7</accession>
<dbReference type="Proteomes" id="UP001497493">
    <property type="component" value="Chromosome"/>
</dbReference>
<sequence>MKLLVYLLILLNVVFFLWESGFRHDPSDTAQALALPSDAEPIVLANEAIPSAEEPPEPSDAGPTAPDLPVPAEPPPPAAEPPPALPSPPAEPTCFRLGPLATREQATALLDLIKTHVEQAGIEARPGEVPDGWWVLFPKADNLDAARANRRELAKKGVRDMWVFEKGPLQGAISLGLYNTREQAEAGQRQFADKNVVTDVVPRLVRGRVYWVKIPWRRPALELEEIIQVLNTQDPELKIGSPIPCE</sequence>
<feature type="compositionally biased region" description="Pro residues" evidence="1">
    <location>
        <begin position="66"/>
        <end position="91"/>
    </location>
</feature>
<protein>
    <submittedName>
        <fullName evidence="2">Sporulation related domain-containing protein</fullName>
    </submittedName>
</protein>